<evidence type="ECO:0000313" key="2">
    <source>
        <dbReference type="Proteomes" id="UP000319908"/>
    </source>
</evidence>
<protein>
    <submittedName>
        <fullName evidence="1">Uncharacterized protein</fullName>
    </submittedName>
</protein>
<sequence length="292" mass="32974">MHVVELAELAAVMAHHGPALLYRHASVPPEAVSSYWTASRQRLDLWHHTLVRFNRAEANASPCSLRQWWQEHIGVIEEILVSELLTRVVAAVADGTDRASGRDEFSPIAQAIYLSHLEARNRVQTLILDRRGCSVSEAIRVNRLRRTTERWMDILIGQLAGHDRALVRYGIDADRTNGHADDYGWQVTSPQRETIAWLIRASLLESIRPKVALQASLPHANQSIADSLLLILRPELFDSVGTLKSLCLHRIENQVHRTDQLIEDYLHTDIESSATASAFNAIHDAALTQWFR</sequence>
<dbReference type="Proteomes" id="UP000319908">
    <property type="component" value="Unassembled WGS sequence"/>
</dbReference>
<dbReference type="RefSeq" id="WP_146406124.1">
    <property type="nucleotide sequence ID" value="NZ_SJPU01000001.1"/>
</dbReference>
<proteinExistence type="predicted"/>
<gene>
    <name evidence="1" type="ORF">Poly21_14370</name>
</gene>
<accession>A0A5C6C589</accession>
<dbReference type="AlphaFoldDB" id="A0A5C6C589"/>
<dbReference type="EMBL" id="SJPU01000001">
    <property type="protein sequence ID" value="TWU19265.1"/>
    <property type="molecule type" value="Genomic_DNA"/>
</dbReference>
<reference evidence="1 2" key="1">
    <citation type="journal article" date="2020" name="Antonie Van Leeuwenhoek">
        <title>Rhodopirellula heiligendammensis sp. nov., Rhodopirellula pilleata sp. nov., and Rhodopirellula solitaria sp. nov. isolated from natural or artificial marine surfaces in Northern Germany and California, USA, and emended description of the genus Rhodopirellula.</title>
        <authorList>
            <person name="Kallscheuer N."/>
            <person name="Wiegand S."/>
            <person name="Jogler M."/>
            <person name="Boedeker C."/>
            <person name="Peeters S.H."/>
            <person name="Rast P."/>
            <person name="Heuer A."/>
            <person name="Jetten M.S.M."/>
            <person name="Rohde M."/>
            <person name="Jogler C."/>
        </authorList>
    </citation>
    <scope>NUCLEOTIDE SEQUENCE [LARGE SCALE GENOMIC DNA]</scope>
    <source>
        <strain evidence="1 2">Poly21</strain>
    </source>
</reference>
<comment type="caution">
    <text evidence="1">The sequence shown here is derived from an EMBL/GenBank/DDBJ whole genome shotgun (WGS) entry which is preliminary data.</text>
</comment>
<name>A0A5C6C589_9BACT</name>
<dbReference type="OrthoDB" id="290892at2"/>
<organism evidence="1 2">
    <name type="scientific">Allorhodopirellula heiligendammensis</name>
    <dbReference type="NCBI Taxonomy" id="2714739"/>
    <lineage>
        <taxon>Bacteria</taxon>
        <taxon>Pseudomonadati</taxon>
        <taxon>Planctomycetota</taxon>
        <taxon>Planctomycetia</taxon>
        <taxon>Pirellulales</taxon>
        <taxon>Pirellulaceae</taxon>
        <taxon>Allorhodopirellula</taxon>
    </lineage>
</organism>
<keyword evidence="2" id="KW-1185">Reference proteome</keyword>
<evidence type="ECO:0000313" key="1">
    <source>
        <dbReference type="EMBL" id="TWU19265.1"/>
    </source>
</evidence>